<evidence type="ECO:0000256" key="3">
    <source>
        <dbReference type="ARBA" id="ARBA00022475"/>
    </source>
</evidence>
<dbReference type="HAMAP" id="MF_01937">
    <property type="entry name" value="MenA_1"/>
    <property type="match status" value="1"/>
</dbReference>
<dbReference type="KEGG" id="blag:BLTE_01990"/>
<dbReference type="PANTHER" id="PTHR13929">
    <property type="entry name" value="1,4-DIHYDROXY-2-NAPHTHOATE OCTAPRENYLTRANSFERASE"/>
    <property type="match status" value="1"/>
</dbReference>
<feature type="transmembrane region" description="Helical" evidence="8">
    <location>
        <begin position="109"/>
        <end position="142"/>
    </location>
</feature>
<dbReference type="InterPro" id="IPR000537">
    <property type="entry name" value="UbiA_prenyltransferase"/>
</dbReference>
<dbReference type="UniPathway" id="UPA00079">
    <property type="reaction ID" value="UER00168"/>
</dbReference>
<dbReference type="AlphaFoldDB" id="A0A348FW31"/>
<dbReference type="InterPro" id="IPR044878">
    <property type="entry name" value="UbiA_sf"/>
</dbReference>
<keyword evidence="6 8" id="KW-1133">Transmembrane helix</keyword>
<organism evidence="10 11">
    <name type="scientific">Blastochloris tepida</name>
    <dbReference type="NCBI Taxonomy" id="2233851"/>
    <lineage>
        <taxon>Bacteria</taxon>
        <taxon>Pseudomonadati</taxon>
        <taxon>Pseudomonadota</taxon>
        <taxon>Alphaproteobacteria</taxon>
        <taxon>Hyphomicrobiales</taxon>
        <taxon>Blastochloridaceae</taxon>
        <taxon>Blastochloris</taxon>
    </lineage>
</organism>
<dbReference type="InterPro" id="IPR026046">
    <property type="entry name" value="UBIAD1"/>
</dbReference>
<evidence type="ECO:0000256" key="2">
    <source>
        <dbReference type="ARBA" id="ARBA00022428"/>
    </source>
</evidence>
<feature type="transmembrane region" description="Helical" evidence="8">
    <location>
        <begin position="229"/>
        <end position="248"/>
    </location>
</feature>
<dbReference type="Gene3D" id="1.10.357.140">
    <property type="entry name" value="UbiA prenyltransferase"/>
    <property type="match status" value="1"/>
</dbReference>
<dbReference type="RefSeq" id="WP_126396787.1">
    <property type="nucleotide sequence ID" value="NZ_AP018907.1"/>
</dbReference>
<dbReference type="EC" id="2.5.1.74" evidence="8 9"/>
<comment type="catalytic activity">
    <reaction evidence="8">
        <text>an all-trans-polyprenyl diphosphate + 1,4-dihydroxy-2-naphthoate + H(+) = a 2-demethylmenaquinol + CO2 + diphosphate</text>
        <dbReference type="Rhea" id="RHEA:26478"/>
        <dbReference type="Rhea" id="RHEA-COMP:9563"/>
        <dbReference type="Rhea" id="RHEA-COMP:9564"/>
        <dbReference type="ChEBI" id="CHEBI:11173"/>
        <dbReference type="ChEBI" id="CHEBI:15378"/>
        <dbReference type="ChEBI" id="CHEBI:16526"/>
        <dbReference type="ChEBI" id="CHEBI:33019"/>
        <dbReference type="ChEBI" id="CHEBI:55437"/>
        <dbReference type="ChEBI" id="CHEBI:58914"/>
        <dbReference type="EC" id="2.5.1.74"/>
    </reaction>
</comment>
<comment type="subcellular location">
    <subcellularLocation>
        <location evidence="8">Cell membrane</location>
        <topology evidence="8">Multi-pass membrane protein</topology>
    </subcellularLocation>
    <subcellularLocation>
        <location evidence="1">Membrane</location>
        <topology evidence="1">Multi-pass membrane protein</topology>
    </subcellularLocation>
</comment>
<evidence type="ECO:0000256" key="8">
    <source>
        <dbReference type="HAMAP-Rule" id="MF_01937"/>
    </source>
</evidence>
<accession>A0A348FW31</accession>
<evidence type="ECO:0000256" key="5">
    <source>
        <dbReference type="ARBA" id="ARBA00022692"/>
    </source>
</evidence>
<gene>
    <name evidence="8 10" type="primary">menA</name>
    <name evidence="10" type="ORF">BLTE_01990</name>
</gene>
<evidence type="ECO:0000256" key="1">
    <source>
        <dbReference type="ARBA" id="ARBA00004141"/>
    </source>
</evidence>
<feature type="transmembrane region" description="Helical" evidence="8">
    <location>
        <begin position="283"/>
        <end position="303"/>
    </location>
</feature>
<evidence type="ECO:0000256" key="9">
    <source>
        <dbReference type="NCBIfam" id="TIGR00751"/>
    </source>
</evidence>
<dbReference type="NCBIfam" id="TIGR00751">
    <property type="entry name" value="menA"/>
    <property type="match status" value="1"/>
</dbReference>
<dbReference type="OrthoDB" id="9767568at2"/>
<dbReference type="PIRSF" id="PIRSF005355">
    <property type="entry name" value="UBIAD1"/>
    <property type="match status" value="1"/>
</dbReference>
<dbReference type="PANTHER" id="PTHR13929:SF0">
    <property type="entry name" value="UBIA PRENYLTRANSFERASE DOMAIN-CONTAINING PROTEIN 1"/>
    <property type="match status" value="1"/>
</dbReference>
<sequence>MTAGSGPAGAAPTPAAAWWLAIRPKTLTMAIVPVLTGAAAALSVTGSFAAPQFLLALSAALAIQIGTNLFNDWRDARTGLDTVDRIGPTRVTASGLIAPDAVKRMAYAAFLYAAAAGALAVAIGGPAMAVIAATSIVAGYCYSRGPWPISDSPFGEVFVLAFFGGVAVLGTYWLMVGTWSLAAIVCGLQIGLPAAAVLLVNNHRDREGDAASGRRTLAILLGPDATRRLYRLFLVAACLFGVVVAVVTRSFGPLATLTALPLALSLSRDMAAEPIGRGLNAILARTAQFQAVLGGLLMIGLLIGV</sequence>
<dbReference type="EMBL" id="AP018907">
    <property type="protein sequence ID" value="BBF91514.1"/>
    <property type="molecule type" value="Genomic_DNA"/>
</dbReference>
<name>A0A348FW31_9HYPH</name>
<feature type="transmembrane region" description="Helical" evidence="8">
    <location>
        <begin position="181"/>
        <end position="200"/>
    </location>
</feature>
<dbReference type="GO" id="GO:0009234">
    <property type="term" value="P:menaquinone biosynthetic process"/>
    <property type="evidence" value="ECO:0007669"/>
    <property type="project" value="UniProtKB-UniRule"/>
</dbReference>
<keyword evidence="11" id="KW-1185">Reference proteome</keyword>
<dbReference type="InterPro" id="IPR004657">
    <property type="entry name" value="MenA"/>
</dbReference>
<dbReference type="Pfam" id="PF01040">
    <property type="entry name" value="UbiA"/>
    <property type="match status" value="1"/>
</dbReference>
<evidence type="ECO:0000313" key="11">
    <source>
        <dbReference type="Proteomes" id="UP000266934"/>
    </source>
</evidence>
<evidence type="ECO:0000313" key="10">
    <source>
        <dbReference type="EMBL" id="BBF91514.1"/>
    </source>
</evidence>
<feature type="transmembrane region" description="Helical" evidence="8">
    <location>
        <begin position="154"/>
        <end position="175"/>
    </location>
</feature>
<dbReference type="GO" id="GO:0046428">
    <property type="term" value="F:1,4-dihydroxy-2-naphthoate polyprenyltransferase activity"/>
    <property type="evidence" value="ECO:0007669"/>
    <property type="project" value="UniProtKB-UniRule"/>
</dbReference>
<comment type="pathway">
    <text evidence="8">Quinol/quinone metabolism; menaquinone biosynthesis; menaquinol from 1,4-dihydroxy-2-naphthoate: step 1/2.</text>
</comment>
<evidence type="ECO:0000256" key="6">
    <source>
        <dbReference type="ARBA" id="ARBA00022989"/>
    </source>
</evidence>
<reference evidence="10 11" key="1">
    <citation type="submission" date="2018-08" db="EMBL/GenBank/DDBJ databases">
        <title>Complete genome sequencing of Blastochloris tepida GI.</title>
        <authorList>
            <person name="Tsukatani Y."/>
            <person name="Mori H."/>
        </authorList>
    </citation>
    <scope>NUCLEOTIDE SEQUENCE [LARGE SCALE GENOMIC DNA]</scope>
    <source>
        <strain evidence="10 11">GI</strain>
    </source>
</reference>
<keyword evidence="7 8" id="KW-0472">Membrane</keyword>
<dbReference type="Proteomes" id="UP000266934">
    <property type="component" value="Chromosome"/>
</dbReference>
<keyword evidence="2 8" id="KW-0474">Menaquinone biosynthesis</keyword>
<dbReference type="GO" id="GO:0042371">
    <property type="term" value="P:vitamin K biosynthetic process"/>
    <property type="evidence" value="ECO:0007669"/>
    <property type="project" value="TreeGrafter"/>
</dbReference>
<keyword evidence="5 8" id="KW-0812">Transmembrane</keyword>
<keyword evidence="3 8" id="KW-1003">Cell membrane</keyword>
<evidence type="ECO:0000256" key="7">
    <source>
        <dbReference type="ARBA" id="ARBA00023136"/>
    </source>
</evidence>
<keyword evidence="4 8" id="KW-0808">Transferase</keyword>
<proteinExistence type="inferred from homology"/>
<dbReference type="GO" id="GO:0005886">
    <property type="term" value="C:plasma membrane"/>
    <property type="evidence" value="ECO:0007669"/>
    <property type="project" value="UniProtKB-SubCell"/>
</dbReference>
<comment type="function">
    <text evidence="8">Conversion of 1,4-dihydroxy-2-naphthoate (DHNA) to demethylmenaquinone (DMK).</text>
</comment>
<comment type="similarity">
    <text evidence="8">Belongs to the MenA family. Type 1 subfamily.</text>
</comment>
<evidence type="ECO:0000256" key="4">
    <source>
        <dbReference type="ARBA" id="ARBA00022679"/>
    </source>
</evidence>
<protein>
    <recommendedName>
        <fullName evidence="8 9">1,4-dihydroxy-2-naphthoate octaprenyltransferase</fullName>
        <shortName evidence="8">DHNA-octaprenyltransferase</shortName>
        <ecNumber evidence="8 9">2.5.1.74</ecNumber>
    </recommendedName>
</protein>
<feature type="transmembrane region" description="Helical" evidence="8">
    <location>
        <begin position="53"/>
        <end position="70"/>
    </location>
</feature>
<dbReference type="CDD" id="cd13962">
    <property type="entry name" value="PT_UbiA_UBIAD1"/>
    <property type="match status" value="1"/>
</dbReference>